<evidence type="ECO:0000313" key="3">
    <source>
        <dbReference type="EMBL" id="MBW0464661.1"/>
    </source>
</evidence>
<feature type="region of interest" description="Disordered" evidence="1">
    <location>
        <begin position="365"/>
        <end position="410"/>
    </location>
</feature>
<feature type="compositionally biased region" description="Polar residues" evidence="1">
    <location>
        <begin position="89"/>
        <end position="109"/>
    </location>
</feature>
<dbReference type="PANTHER" id="PTHR13526:SF8">
    <property type="entry name" value="TRANSCRIPTION FACTOR SPT20 HOMOLOG"/>
    <property type="match status" value="1"/>
</dbReference>
<feature type="compositionally biased region" description="Polar residues" evidence="1">
    <location>
        <begin position="688"/>
        <end position="700"/>
    </location>
</feature>
<feature type="region of interest" description="Disordered" evidence="1">
    <location>
        <begin position="271"/>
        <end position="301"/>
    </location>
</feature>
<feature type="region of interest" description="Disordered" evidence="1">
    <location>
        <begin position="443"/>
        <end position="467"/>
    </location>
</feature>
<dbReference type="AlphaFoldDB" id="A0A9Q3BGS1"/>
<feature type="compositionally biased region" description="Low complexity" evidence="1">
    <location>
        <begin position="673"/>
        <end position="683"/>
    </location>
</feature>
<feature type="region of interest" description="Disordered" evidence="1">
    <location>
        <begin position="74"/>
        <end position="121"/>
    </location>
</feature>
<feature type="compositionally biased region" description="Polar residues" evidence="1">
    <location>
        <begin position="386"/>
        <end position="409"/>
    </location>
</feature>
<dbReference type="Pfam" id="PF12090">
    <property type="entry name" value="Spt20_SEP"/>
    <property type="match status" value="1"/>
</dbReference>
<feature type="compositionally biased region" description="Polar residues" evidence="1">
    <location>
        <begin position="285"/>
        <end position="301"/>
    </location>
</feature>
<dbReference type="OrthoDB" id="1932706at2759"/>
<proteinExistence type="predicted"/>
<feature type="compositionally biased region" description="Basic and acidic residues" evidence="1">
    <location>
        <begin position="74"/>
        <end position="85"/>
    </location>
</feature>
<reference evidence="3" key="1">
    <citation type="submission" date="2021-03" db="EMBL/GenBank/DDBJ databases">
        <title>Draft genome sequence of rust myrtle Austropuccinia psidii MF-1, a brazilian biotype.</title>
        <authorList>
            <person name="Quecine M.C."/>
            <person name="Pachon D.M.R."/>
            <person name="Bonatelli M.L."/>
            <person name="Correr F.H."/>
            <person name="Franceschini L.M."/>
            <person name="Leite T.F."/>
            <person name="Margarido G.R.A."/>
            <person name="Almeida C.A."/>
            <person name="Ferrarezi J.A."/>
            <person name="Labate C.A."/>
        </authorList>
    </citation>
    <scope>NUCLEOTIDE SEQUENCE</scope>
    <source>
        <strain evidence="3">MF-1</strain>
    </source>
</reference>
<dbReference type="InterPro" id="IPR021950">
    <property type="entry name" value="Spt20"/>
</dbReference>
<dbReference type="GO" id="GO:0000124">
    <property type="term" value="C:SAGA complex"/>
    <property type="evidence" value="ECO:0007669"/>
    <property type="project" value="InterPro"/>
</dbReference>
<feature type="region of interest" description="Disordered" evidence="1">
    <location>
        <begin position="208"/>
        <end position="236"/>
    </location>
</feature>
<name>A0A9Q3BGS1_9BASI</name>
<keyword evidence="4" id="KW-1185">Reference proteome</keyword>
<dbReference type="GO" id="GO:0003712">
    <property type="term" value="F:transcription coregulator activity"/>
    <property type="evidence" value="ECO:0007669"/>
    <property type="project" value="InterPro"/>
</dbReference>
<gene>
    <name evidence="3" type="ORF">O181_004376</name>
</gene>
<dbReference type="GO" id="GO:0006357">
    <property type="term" value="P:regulation of transcription by RNA polymerase II"/>
    <property type="evidence" value="ECO:0007669"/>
    <property type="project" value="TreeGrafter"/>
</dbReference>
<dbReference type="EMBL" id="AVOT02000843">
    <property type="protein sequence ID" value="MBW0464661.1"/>
    <property type="molecule type" value="Genomic_DNA"/>
</dbReference>
<protein>
    <recommendedName>
        <fullName evidence="2">Spt20-like SEP domain-containing protein</fullName>
    </recommendedName>
</protein>
<feature type="compositionally biased region" description="Polar residues" evidence="1">
    <location>
        <begin position="451"/>
        <end position="467"/>
    </location>
</feature>
<evidence type="ECO:0000313" key="4">
    <source>
        <dbReference type="Proteomes" id="UP000765509"/>
    </source>
</evidence>
<dbReference type="InterPro" id="IPR046468">
    <property type="entry name" value="Spt20-like_SEP"/>
</dbReference>
<sequence length="700" mass="76528">MSFRQAGVYNLTRATRFGQQESAIHAYDGDMKYWINFIREQKMPNDLLDVLDESGIRFYDGCLIVEVHDHRPAEHTDHTQSDNHPSHHPLSQSASQYGFHSSAKSQPTHSHSRDAPPDLPNDQVTLHRLVLSPSCDTLWRDILLMNEAKIAQVSGGAKDGPGSEFKWGPITEDEALELEAAILERTTPALCLSPSIVTSRIANQMLAATTLQPSTAHKKPRKRPLNSGEEEAMRRQRERRDVFMHIADESYGQPFAPTFSRIELIKRLRTAPPAPTPLQDPEPNFNPQDATQEQTTNSTPCPTTVVQDPQNFIIVPNDSKNEVGQPSKPDVNSGQLHLPPSGIKVPVSPPALSTANLSASAAIKKSGTSKKKTMVGASTIDERSETGSPAPSVSASTKKFSKKAQQQLEMSPEAMALAEEKRKKKAEQRRLLKERKLAVAAAQAQAQASQKSHNLSAPTPTNDLVSSTMPSCSEINIIVSNAPRSHAISESYISSQDNIPVPNSIPVPLQDSIPVPDQFNTSSSISISIPVPSLPGHQDPGPSVGSIPVPNINNDSIPVPVFANNNVISLHGHSIPVPDMNLAHQNLPLSNDSIPVPSPNNYNSIPVPSPQQANDIAVGQLPHNPAISAENSIPVPQDERQWTFAGFEMGQHQGEMDIHVQHSQMSSIEVPGQLQQQHQQYNHHQNHMPHSNNNSFNWPS</sequence>
<accession>A0A9Q3BGS1</accession>
<dbReference type="Proteomes" id="UP000765509">
    <property type="component" value="Unassembled WGS sequence"/>
</dbReference>
<feature type="region of interest" description="Disordered" evidence="1">
    <location>
        <begin position="667"/>
        <end position="700"/>
    </location>
</feature>
<comment type="caution">
    <text evidence="3">The sequence shown here is derived from an EMBL/GenBank/DDBJ whole genome shotgun (WGS) entry which is preliminary data.</text>
</comment>
<organism evidence="3 4">
    <name type="scientific">Austropuccinia psidii MF-1</name>
    <dbReference type="NCBI Taxonomy" id="1389203"/>
    <lineage>
        <taxon>Eukaryota</taxon>
        <taxon>Fungi</taxon>
        <taxon>Dikarya</taxon>
        <taxon>Basidiomycota</taxon>
        <taxon>Pucciniomycotina</taxon>
        <taxon>Pucciniomycetes</taxon>
        <taxon>Pucciniales</taxon>
        <taxon>Sphaerophragmiaceae</taxon>
        <taxon>Austropuccinia</taxon>
    </lineage>
</organism>
<feature type="domain" description="Spt20-like SEP" evidence="2">
    <location>
        <begin position="17"/>
        <end position="205"/>
    </location>
</feature>
<dbReference type="PANTHER" id="PTHR13526">
    <property type="entry name" value="TRANSCRIPTION FACTOR SPT20 HOMOLOG"/>
    <property type="match status" value="1"/>
</dbReference>
<evidence type="ECO:0000259" key="2">
    <source>
        <dbReference type="Pfam" id="PF12090"/>
    </source>
</evidence>
<evidence type="ECO:0000256" key="1">
    <source>
        <dbReference type="SAM" id="MobiDB-lite"/>
    </source>
</evidence>